<evidence type="ECO:0000313" key="3">
    <source>
        <dbReference type="Proteomes" id="UP000277999"/>
    </source>
</evidence>
<proteinExistence type="predicted"/>
<feature type="transmembrane region" description="Helical" evidence="1">
    <location>
        <begin position="6"/>
        <end position="27"/>
    </location>
</feature>
<dbReference type="EMBL" id="RFAQ01000023">
    <property type="protein sequence ID" value="RMD01101.1"/>
    <property type="molecule type" value="Genomic_DNA"/>
</dbReference>
<keyword evidence="1" id="KW-1133">Transmembrane helix</keyword>
<dbReference type="RefSeq" id="WP_122058904.1">
    <property type="nucleotide sequence ID" value="NZ_RFAQ01000023.1"/>
</dbReference>
<sequence>METFNFIAGLCSILSLGVSLFTATTVIKIKKQFNVTSVTKNRNKICGNKLDNKSKIVGGNEK</sequence>
<gene>
    <name evidence="2" type="ORF">D9O40_09030</name>
</gene>
<comment type="caution">
    <text evidence="2">The sequence shown here is derived from an EMBL/GenBank/DDBJ whole genome shotgun (WGS) entry which is preliminary data.</text>
</comment>
<dbReference type="AlphaFoldDB" id="A0A3M0STP5"/>
<keyword evidence="1" id="KW-0812">Transmembrane</keyword>
<reference evidence="2 3" key="1">
    <citation type="submission" date="2018-10" db="EMBL/GenBank/DDBJ databases">
        <title>Genome-centric metagenomics revealed C2 chemical producing, CO utilizing Clostridium with novel acetogenic gene cluster.</title>
        <authorList>
            <person name="Kang H."/>
            <person name="Park B."/>
            <person name="Choi I.G."/>
            <person name="Chang I.S."/>
        </authorList>
    </citation>
    <scope>NUCLEOTIDE SEQUENCE [LARGE SCALE GENOMIC DNA]</scope>
    <source>
        <strain evidence="2 3">H21-9</strain>
    </source>
</reference>
<protein>
    <submittedName>
        <fullName evidence="2">Uncharacterized protein</fullName>
    </submittedName>
</protein>
<keyword evidence="1" id="KW-0472">Membrane</keyword>
<evidence type="ECO:0000313" key="2">
    <source>
        <dbReference type="EMBL" id="RMD01101.1"/>
    </source>
</evidence>
<dbReference type="Proteomes" id="UP000277999">
    <property type="component" value="Unassembled WGS sequence"/>
</dbReference>
<organism evidence="2 3">
    <name type="scientific">Clostridium autoethanogenum</name>
    <dbReference type="NCBI Taxonomy" id="84023"/>
    <lineage>
        <taxon>Bacteria</taxon>
        <taxon>Bacillati</taxon>
        <taxon>Bacillota</taxon>
        <taxon>Clostridia</taxon>
        <taxon>Eubacteriales</taxon>
        <taxon>Clostridiaceae</taxon>
        <taxon>Clostridium</taxon>
    </lineage>
</organism>
<name>A0A3M0STP5_9CLOT</name>
<evidence type="ECO:0000256" key="1">
    <source>
        <dbReference type="SAM" id="Phobius"/>
    </source>
</evidence>
<accession>A0A3M0STP5</accession>